<protein>
    <submittedName>
        <fullName evidence="1">Uncharacterized protein</fullName>
    </submittedName>
</protein>
<dbReference type="OrthoDB" id="408743at2759"/>
<proteinExistence type="predicted"/>
<name>A0A6G1E856_9ORYZ</name>
<dbReference type="Proteomes" id="UP000479710">
    <property type="component" value="Unassembled WGS sequence"/>
</dbReference>
<organism evidence="1 2">
    <name type="scientific">Oryza meyeriana var. granulata</name>
    <dbReference type="NCBI Taxonomy" id="110450"/>
    <lineage>
        <taxon>Eukaryota</taxon>
        <taxon>Viridiplantae</taxon>
        <taxon>Streptophyta</taxon>
        <taxon>Embryophyta</taxon>
        <taxon>Tracheophyta</taxon>
        <taxon>Spermatophyta</taxon>
        <taxon>Magnoliopsida</taxon>
        <taxon>Liliopsida</taxon>
        <taxon>Poales</taxon>
        <taxon>Poaceae</taxon>
        <taxon>BOP clade</taxon>
        <taxon>Oryzoideae</taxon>
        <taxon>Oryzeae</taxon>
        <taxon>Oryzinae</taxon>
        <taxon>Oryza</taxon>
        <taxon>Oryza meyeriana</taxon>
    </lineage>
</organism>
<accession>A0A6G1E856</accession>
<gene>
    <name evidence="1" type="ORF">E2562_037854</name>
</gene>
<reference evidence="1 2" key="1">
    <citation type="submission" date="2019-11" db="EMBL/GenBank/DDBJ databases">
        <title>Whole genome sequence of Oryza granulata.</title>
        <authorList>
            <person name="Li W."/>
        </authorList>
    </citation>
    <scope>NUCLEOTIDE SEQUENCE [LARGE SCALE GENOMIC DNA]</scope>
    <source>
        <strain evidence="2">cv. Menghai</strain>
        <tissue evidence="1">Leaf</tissue>
    </source>
</reference>
<dbReference type="AlphaFoldDB" id="A0A6G1E856"/>
<dbReference type="EMBL" id="SPHZ02000005">
    <property type="protein sequence ID" value="KAF0920968.1"/>
    <property type="molecule type" value="Genomic_DNA"/>
</dbReference>
<comment type="caution">
    <text evidence="1">The sequence shown here is derived from an EMBL/GenBank/DDBJ whole genome shotgun (WGS) entry which is preliminary data.</text>
</comment>
<sequence>MWFNTVVGMHGKELSSAMMADGPWVGALVAASSPSTKTKVALLPPRLCRQFWKSGDYIVAQCNPDADAPG</sequence>
<evidence type="ECO:0000313" key="1">
    <source>
        <dbReference type="EMBL" id="KAF0920968.1"/>
    </source>
</evidence>
<keyword evidence="2" id="KW-1185">Reference proteome</keyword>
<evidence type="ECO:0000313" key="2">
    <source>
        <dbReference type="Proteomes" id="UP000479710"/>
    </source>
</evidence>